<dbReference type="PROSITE" id="PS51257">
    <property type="entry name" value="PROKAR_LIPOPROTEIN"/>
    <property type="match status" value="1"/>
</dbReference>
<sequence length="94" mass="11195">MTNKNNFKRSNRYIIYMSLIVPFSFLSCNLIHAAAIEQPDYRPGNPIYDKWDQFYKIEKTNPQQAEKLLLDLSKLTPQDPKVWKSLTYLQIRNQ</sequence>
<feature type="signal peptide" evidence="1">
    <location>
        <begin position="1"/>
        <end position="33"/>
    </location>
</feature>
<reference evidence="2 3" key="1">
    <citation type="submission" date="2023-07" db="EMBL/GenBank/DDBJ databases">
        <title>Functional and genomic diversity of the sorghum phyllosphere microbiome.</title>
        <authorList>
            <person name="Shade A."/>
        </authorList>
    </citation>
    <scope>NUCLEOTIDE SEQUENCE [LARGE SCALE GENOMIC DNA]</scope>
    <source>
        <strain evidence="2 3">SORGH_AS_0887</strain>
    </source>
</reference>
<keyword evidence="1" id="KW-0732">Signal</keyword>
<gene>
    <name evidence="2" type="ORF">QE380_001013</name>
</gene>
<evidence type="ECO:0000313" key="2">
    <source>
        <dbReference type="EMBL" id="MDQ1208090.1"/>
    </source>
</evidence>
<proteinExistence type="predicted"/>
<protein>
    <submittedName>
        <fullName evidence="2">Uncharacterized protein</fullName>
    </submittedName>
</protein>
<comment type="caution">
    <text evidence="2">The sequence shown here is derived from an EMBL/GenBank/DDBJ whole genome shotgun (WGS) entry which is preliminary data.</text>
</comment>
<evidence type="ECO:0000256" key="1">
    <source>
        <dbReference type="SAM" id="SignalP"/>
    </source>
</evidence>
<dbReference type="Proteomes" id="UP001233360">
    <property type="component" value="Unassembled WGS sequence"/>
</dbReference>
<dbReference type="EMBL" id="JAUTBK010000002">
    <property type="protein sequence ID" value="MDQ1208090.1"/>
    <property type="molecule type" value="Genomic_DNA"/>
</dbReference>
<feature type="chain" id="PRO_5045645664" evidence="1">
    <location>
        <begin position="34"/>
        <end position="94"/>
    </location>
</feature>
<keyword evidence="3" id="KW-1185">Reference proteome</keyword>
<evidence type="ECO:0000313" key="3">
    <source>
        <dbReference type="Proteomes" id="UP001233360"/>
    </source>
</evidence>
<organism evidence="2 3">
    <name type="scientific">Acinetobacter baylyi</name>
    <dbReference type="NCBI Taxonomy" id="202950"/>
    <lineage>
        <taxon>Bacteria</taxon>
        <taxon>Pseudomonadati</taxon>
        <taxon>Pseudomonadota</taxon>
        <taxon>Gammaproteobacteria</taxon>
        <taxon>Moraxellales</taxon>
        <taxon>Moraxellaceae</taxon>
        <taxon>Acinetobacter</taxon>
    </lineage>
</organism>
<name>A0ABU0UU52_ACIBI</name>
<accession>A0ABU0UU52</accession>